<evidence type="ECO:0000259" key="1">
    <source>
        <dbReference type="Pfam" id="PF13403"/>
    </source>
</evidence>
<dbReference type="RefSeq" id="WP_008334607.1">
    <property type="nucleotide sequence ID" value="NZ_CH902578.1"/>
</dbReference>
<evidence type="ECO:0000313" key="3">
    <source>
        <dbReference type="Proteomes" id="UP000002931"/>
    </source>
</evidence>
<sequence>MSTSRLSAYYIGTYADLDLAEGDTVAKTAGRLVGFRLGDAQHPAHSRENTLILTDCGADRADTLTWGGRSADMLASLHVSVKLTYTDRKTDTTWMIVLQDDAGRVFLTPFADGSEFSEAFVEKPIQTIEIETITGEHYRAAVKKLADQGYVCFGSDTRIETPDGLRKVVRLKPGDLVNTVDHGPQPIRWVAMRRLGPLELRANPAIRPIRVKKGALGHGLPERDVLLSPQHRVLVRSRLAMRMFGTTEVLVAVKSLLGLPGFEVAEDVGGVIYVHLLFDDHEVIMADGAPMESLFLGTGAREAVGQEALEEIRAIMPELVDMMVAGNGSPARPLTDSDRAAEMGQIHRQSDVALIAGF</sequence>
<reference evidence="2 3" key="1">
    <citation type="journal article" date="2010" name="J. Bacteriol.">
        <title>Genome sequences of Pelagibaca bermudensis HTCC2601T and Maritimibacter alkaliphilus HTCC2654T, the type strains of two marine Roseobacter genera.</title>
        <authorList>
            <person name="Thrash J.C."/>
            <person name="Cho J.C."/>
            <person name="Ferriera S."/>
            <person name="Johnson J."/>
            <person name="Vergin K.L."/>
            <person name="Giovannoni S.J."/>
        </authorList>
    </citation>
    <scope>NUCLEOTIDE SEQUENCE [LARGE SCALE GENOMIC DNA]</scope>
    <source>
        <strain evidence="2 3">HTCC2654</strain>
    </source>
</reference>
<dbReference type="OrthoDB" id="6305173at2"/>
<dbReference type="PROSITE" id="PS50817">
    <property type="entry name" value="INTEIN_N_TER"/>
    <property type="match status" value="1"/>
</dbReference>
<feature type="domain" description="Hedgehog/Intein (Hint)" evidence="1">
    <location>
        <begin position="151"/>
        <end position="297"/>
    </location>
</feature>
<dbReference type="HOGENOM" id="CLU_052810_1_0_5"/>
<dbReference type="Pfam" id="PF13403">
    <property type="entry name" value="Hint_2"/>
    <property type="match status" value="1"/>
</dbReference>
<dbReference type="AlphaFoldDB" id="A3VA21"/>
<keyword evidence="3" id="KW-1185">Reference proteome</keyword>
<dbReference type="EMBL" id="AAMT01000001">
    <property type="protein sequence ID" value="EAQ14762.1"/>
    <property type="molecule type" value="Genomic_DNA"/>
</dbReference>
<gene>
    <name evidence="2" type="ORF">RB2654_19303</name>
</gene>
<dbReference type="Proteomes" id="UP000002931">
    <property type="component" value="Unassembled WGS sequence"/>
</dbReference>
<dbReference type="InterPro" id="IPR006141">
    <property type="entry name" value="Intein_N"/>
</dbReference>
<organism evidence="2 3">
    <name type="scientific">Maritimibacter alkaliphilus HTCC2654</name>
    <dbReference type="NCBI Taxonomy" id="314271"/>
    <lineage>
        <taxon>Bacteria</taxon>
        <taxon>Pseudomonadati</taxon>
        <taxon>Pseudomonadota</taxon>
        <taxon>Alphaproteobacteria</taxon>
        <taxon>Rhodobacterales</taxon>
        <taxon>Roseobacteraceae</taxon>
        <taxon>Maritimibacter</taxon>
    </lineage>
</organism>
<dbReference type="STRING" id="314271.RB2654_19303"/>
<proteinExistence type="predicted"/>
<dbReference type="SUPFAM" id="SSF51294">
    <property type="entry name" value="Hedgehog/intein (Hint) domain"/>
    <property type="match status" value="1"/>
</dbReference>
<protein>
    <recommendedName>
        <fullName evidence="1">Hedgehog/Intein (Hint) domain-containing protein</fullName>
    </recommendedName>
</protein>
<comment type="caution">
    <text evidence="2">The sequence shown here is derived from an EMBL/GenBank/DDBJ whole genome shotgun (WGS) entry which is preliminary data.</text>
</comment>
<dbReference type="eggNOG" id="COG2931">
    <property type="taxonomic scope" value="Bacteria"/>
</dbReference>
<name>A3VA21_9RHOB</name>
<accession>A3VA21</accession>
<dbReference type="InterPro" id="IPR028992">
    <property type="entry name" value="Hedgehog/Intein_dom"/>
</dbReference>
<dbReference type="GO" id="GO:0016539">
    <property type="term" value="P:intein-mediated protein splicing"/>
    <property type="evidence" value="ECO:0007669"/>
    <property type="project" value="InterPro"/>
</dbReference>
<dbReference type="InterPro" id="IPR036844">
    <property type="entry name" value="Hint_dom_sf"/>
</dbReference>
<evidence type="ECO:0000313" key="2">
    <source>
        <dbReference type="EMBL" id="EAQ14762.1"/>
    </source>
</evidence>